<evidence type="ECO:0000256" key="5">
    <source>
        <dbReference type="ARBA" id="ARBA00015130"/>
    </source>
</evidence>
<proteinExistence type="inferred from homology"/>
<dbReference type="InterPro" id="IPR011249">
    <property type="entry name" value="Metalloenz_LuxS/M16"/>
</dbReference>
<dbReference type="Pfam" id="PF02664">
    <property type="entry name" value="LuxS"/>
    <property type="match status" value="1"/>
</dbReference>
<dbReference type="NCBIfam" id="NF002604">
    <property type="entry name" value="PRK02260.1-4"/>
    <property type="match status" value="1"/>
</dbReference>
<evidence type="ECO:0000256" key="7">
    <source>
        <dbReference type="ARBA" id="ARBA00022723"/>
    </source>
</evidence>
<comment type="similarity">
    <text evidence="2 14">Belongs to the LuxS family.</text>
</comment>
<evidence type="ECO:0000256" key="8">
    <source>
        <dbReference type="ARBA" id="ARBA00022929"/>
    </source>
</evidence>
<keyword evidence="8 14" id="KW-0071">Autoinducer synthesis</keyword>
<evidence type="ECO:0000256" key="10">
    <source>
        <dbReference type="ARBA" id="ARBA00023239"/>
    </source>
</evidence>
<feature type="binding site" evidence="14">
    <location>
        <position position="125"/>
    </location>
    <ligand>
        <name>Fe cation</name>
        <dbReference type="ChEBI" id="CHEBI:24875"/>
    </ligand>
</feature>
<keyword evidence="9 14" id="KW-0408">Iron</keyword>
<dbReference type="InterPro" id="IPR037005">
    <property type="entry name" value="LuxS_sf"/>
</dbReference>
<evidence type="ECO:0000256" key="12">
    <source>
        <dbReference type="ARBA" id="ARBA00030600"/>
    </source>
</evidence>
<comment type="catalytic activity">
    <reaction evidence="1 14">
        <text>S-(5-deoxy-D-ribos-5-yl)-L-homocysteine = (S)-4,5-dihydroxypentane-2,3-dione + L-homocysteine</text>
        <dbReference type="Rhea" id="RHEA:17753"/>
        <dbReference type="ChEBI" id="CHEBI:29484"/>
        <dbReference type="ChEBI" id="CHEBI:58195"/>
        <dbReference type="ChEBI" id="CHEBI:58199"/>
        <dbReference type="EC" id="4.4.1.21"/>
    </reaction>
</comment>
<feature type="binding site" evidence="14">
    <location>
        <position position="62"/>
    </location>
    <ligand>
        <name>Fe cation</name>
        <dbReference type="ChEBI" id="CHEBI:24875"/>
    </ligand>
</feature>
<evidence type="ECO:0000256" key="3">
    <source>
        <dbReference type="ARBA" id="ARBA00011738"/>
    </source>
</evidence>
<reference evidence="15 16" key="1">
    <citation type="submission" date="2023-03" db="EMBL/GenBank/DDBJ databases">
        <title>Halomonas sp. nov., isolated from Korean tranditional fermented seafood 'Jeotgal'.</title>
        <authorList>
            <person name="Kim B."/>
            <person name="Shin N.-R."/>
        </authorList>
    </citation>
    <scope>NUCLEOTIDE SEQUENCE [LARGE SCALE GENOMIC DNA]</scope>
    <source>
        <strain evidence="15 16">SG2L-4</strain>
    </source>
</reference>
<dbReference type="RefSeq" id="WP_311882955.1">
    <property type="nucleotide sequence ID" value="NZ_CP119391.1"/>
</dbReference>
<dbReference type="EMBL" id="CP119391">
    <property type="protein sequence ID" value="WNK19599.1"/>
    <property type="molecule type" value="Genomic_DNA"/>
</dbReference>
<evidence type="ECO:0000256" key="2">
    <source>
        <dbReference type="ARBA" id="ARBA00007311"/>
    </source>
</evidence>
<evidence type="ECO:0000256" key="1">
    <source>
        <dbReference type="ARBA" id="ARBA00000297"/>
    </source>
</evidence>
<evidence type="ECO:0000256" key="14">
    <source>
        <dbReference type="HAMAP-Rule" id="MF_00091"/>
    </source>
</evidence>
<dbReference type="PRINTS" id="PR01487">
    <property type="entry name" value="LUXSPROTEIN"/>
</dbReference>
<accession>A0ABY9YXJ3</accession>
<keyword evidence="16" id="KW-1185">Reference proteome</keyword>
<comment type="subunit">
    <text evidence="3 14">Homodimer.</text>
</comment>
<dbReference type="EC" id="4.4.1.21" evidence="4 14"/>
<sequence length="155" mass="17558">MAEEKMNVESFNLDHTKVKAPYVRLADITEGAHGDKIYKYDLRICQPNKGHMEMPALHSLEHMMAEHSRNHSDKVVDISPMGCQTGFYIAMINHDNYDDVLTIVENTLKDVVDADEVPACNEMQCGWAASHSLEGAHELARDLLAKRDEWTEVFA</sequence>
<dbReference type="PIRSF" id="PIRSF006160">
    <property type="entry name" value="AI2"/>
    <property type="match status" value="1"/>
</dbReference>
<evidence type="ECO:0000256" key="6">
    <source>
        <dbReference type="ARBA" id="ARBA00022654"/>
    </source>
</evidence>
<dbReference type="PANTHER" id="PTHR35799:SF1">
    <property type="entry name" value="S-RIBOSYLHOMOCYSTEINE LYASE"/>
    <property type="match status" value="1"/>
</dbReference>
<dbReference type="PANTHER" id="PTHR35799">
    <property type="entry name" value="S-RIBOSYLHOMOCYSTEINE LYASE"/>
    <property type="match status" value="1"/>
</dbReference>
<feature type="binding site" evidence="14">
    <location>
        <position position="58"/>
    </location>
    <ligand>
        <name>Fe cation</name>
        <dbReference type="ChEBI" id="CHEBI:24875"/>
    </ligand>
</feature>
<dbReference type="Gene3D" id="3.30.1360.80">
    <property type="entry name" value="S-ribosylhomocysteinase (LuxS)"/>
    <property type="match status" value="1"/>
</dbReference>
<name>A0ABY9YXJ3_9GAMM</name>
<comment type="cofactor">
    <cofactor evidence="14">
        <name>Fe cation</name>
        <dbReference type="ChEBI" id="CHEBI:24875"/>
    </cofactor>
    <text evidence="14">Binds 1 Fe cation per subunit.</text>
</comment>
<gene>
    <name evidence="14" type="primary">luxS</name>
    <name evidence="15" type="ORF">P1P91_12245</name>
</gene>
<dbReference type="Proteomes" id="UP001301869">
    <property type="component" value="Chromosome"/>
</dbReference>
<evidence type="ECO:0000256" key="13">
    <source>
        <dbReference type="ARBA" id="ARBA00031777"/>
    </source>
</evidence>
<dbReference type="GO" id="GO:0043768">
    <property type="term" value="F:S-ribosylhomocysteine lyase activity"/>
    <property type="evidence" value="ECO:0007669"/>
    <property type="project" value="UniProtKB-EC"/>
</dbReference>
<evidence type="ECO:0000313" key="15">
    <source>
        <dbReference type="EMBL" id="WNK19599.1"/>
    </source>
</evidence>
<keyword evidence="6 14" id="KW-0673">Quorum sensing</keyword>
<evidence type="ECO:0000256" key="11">
    <source>
        <dbReference type="ARBA" id="ARBA00024654"/>
    </source>
</evidence>
<keyword evidence="10 14" id="KW-0456">Lyase</keyword>
<evidence type="ECO:0000256" key="9">
    <source>
        <dbReference type="ARBA" id="ARBA00023004"/>
    </source>
</evidence>
<keyword evidence="7 14" id="KW-0479">Metal-binding</keyword>
<organism evidence="15 16">
    <name type="scientific">Halomonas piscis</name>
    <dbReference type="NCBI Taxonomy" id="3031727"/>
    <lineage>
        <taxon>Bacteria</taxon>
        <taxon>Pseudomonadati</taxon>
        <taxon>Pseudomonadota</taxon>
        <taxon>Gammaproteobacteria</taxon>
        <taxon>Oceanospirillales</taxon>
        <taxon>Halomonadaceae</taxon>
        <taxon>Halomonas</taxon>
    </lineage>
</organism>
<dbReference type="InterPro" id="IPR003815">
    <property type="entry name" value="S-ribosylhomocysteinase"/>
</dbReference>
<comment type="function">
    <text evidence="11 14">Involved in the synthesis of autoinducer 2 (AI-2) which is secreted by bacteria and is used to communicate both the cell density and the metabolic potential of the environment. The regulation of gene expression in response to changes in cell density is called quorum sensing. Catalyzes the transformation of S-ribosylhomocysteine (RHC) to homocysteine (HC) and 4,5-dihydroxy-2,3-pentadione (DPD).</text>
</comment>
<dbReference type="SUPFAM" id="SSF63411">
    <property type="entry name" value="LuxS/MPP-like metallohydrolase"/>
    <property type="match status" value="1"/>
</dbReference>
<dbReference type="HAMAP" id="MF_00091">
    <property type="entry name" value="LuxS"/>
    <property type="match status" value="1"/>
</dbReference>
<protein>
    <recommendedName>
        <fullName evidence="5 14">S-ribosylhomocysteine lyase</fullName>
        <ecNumber evidence="4 14">4.4.1.21</ecNumber>
    </recommendedName>
    <alternativeName>
        <fullName evidence="12 14">AI-2 synthesis protein</fullName>
    </alternativeName>
    <alternativeName>
        <fullName evidence="13 14">Autoinducer-2 production protein LuxS</fullName>
    </alternativeName>
</protein>
<evidence type="ECO:0000313" key="16">
    <source>
        <dbReference type="Proteomes" id="UP001301869"/>
    </source>
</evidence>
<evidence type="ECO:0000256" key="4">
    <source>
        <dbReference type="ARBA" id="ARBA00012240"/>
    </source>
</evidence>